<dbReference type="AlphaFoldDB" id="A0A6A5ULQ2"/>
<sequence>MAIKEWGLASQEEEDALHNVSRLLAVEVRPFTRLSNRLTQAETSFESVRQVQLPSPPPDASAADEAAAAKATLEEHQVERVKAWQSEVLTELELMDYSVLRSELTMQSNRDERGRYATEKVAILEKQGHVKATIETLRVDLENAKKTLAVRKYYDELTEKITNSKMLKPRDEQALAHAKLDEEIAELKQQVQNAKDTWEERRQQFQRIDSETQKMANMIKEEKMEAERKEGMMKEGDDEGDGDTTRGDVSHIGTPRPDGGMTPVHVSQIVDSQATLKVPQDRLAPLSQRQSPAKSEAAEDTEMAESGENATDAQRDDSSGPEEGEDYEEGEHEGGHSEQADGSDGEMEER</sequence>
<evidence type="ECO:0000256" key="1">
    <source>
        <dbReference type="ARBA" id="ARBA00004123"/>
    </source>
</evidence>
<dbReference type="GO" id="GO:0000445">
    <property type="term" value="C:THO complex part of transcription export complex"/>
    <property type="evidence" value="ECO:0007669"/>
    <property type="project" value="InterPro"/>
</dbReference>
<evidence type="ECO:0000313" key="6">
    <source>
        <dbReference type="Proteomes" id="UP000800035"/>
    </source>
</evidence>
<dbReference type="GO" id="GO:0006397">
    <property type="term" value="P:mRNA processing"/>
    <property type="evidence" value="ECO:0007669"/>
    <property type="project" value="InterPro"/>
</dbReference>
<evidence type="ECO:0000256" key="3">
    <source>
        <dbReference type="SAM" id="Coils"/>
    </source>
</evidence>
<evidence type="ECO:0000256" key="4">
    <source>
        <dbReference type="SAM" id="MobiDB-lite"/>
    </source>
</evidence>
<evidence type="ECO:0008006" key="7">
    <source>
        <dbReference type="Google" id="ProtNLM"/>
    </source>
</evidence>
<dbReference type="InterPro" id="IPR008501">
    <property type="entry name" value="THOC7/Mft1"/>
</dbReference>
<feature type="compositionally biased region" description="Acidic residues" evidence="4">
    <location>
        <begin position="319"/>
        <end position="331"/>
    </location>
</feature>
<feature type="compositionally biased region" description="Basic and acidic residues" evidence="4">
    <location>
        <begin position="225"/>
        <end position="235"/>
    </location>
</feature>
<gene>
    <name evidence="5" type="ORF">CC80DRAFT_14076</name>
</gene>
<dbReference type="OrthoDB" id="205166at2759"/>
<proteinExistence type="predicted"/>
<dbReference type="EMBL" id="ML976977">
    <property type="protein sequence ID" value="KAF1963856.1"/>
    <property type="molecule type" value="Genomic_DNA"/>
</dbReference>
<reference evidence="5" key="1">
    <citation type="journal article" date="2020" name="Stud. Mycol.">
        <title>101 Dothideomycetes genomes: a test case for predicting lifestyles and emergence of pathogens.</title>
        <authorList>
            <person name="Haridas S."/>
            <person name="Albert R."/>
            <person name="Binder M."/>
            <person name="Bloem J."/>
            <person name="Labutti K."/>
            <person name="Salamov A."/>
            <person name="Andreopoulos B."/>
            <person name="Baker S."/>
            <person name="Barry K."/>
            <person name="Bills G."/>
            <person name="Bluhm B."/>
            <person name="Cannon C."/>
            <person name="Castanera R."/>
            <person name="Culley D."/>
            <person name="Daum C."/>
            <person name="Ezra D."/>
            <person name="Gonzalez J."/>
            <person name="Henrissat B."/>
            <person name="Kuo A."/>
            <person name="Liang C."/>
            <person name="Lipzen A."/>
            <person name="Lutzoni F."/>
            <person name="Magnuson J."/>
            <person name="Mondo S."/>
            <person name="Nolan M."/>
            <person name="Ohm R."/>
            <person name="Pangilinan J."/>
            <person name="Park H.-J."/>
            <person name="Ramirez L."/>
            <person name="Alfaro M."/>
            <person name="Sun H."/>
            <person name="Tritt A."/>
            <person name="Yoshinaga Y."/>
            <person name="Zwiers L.-H."/>
            <person name="Turgeon B."/>
            <person name="Goodwin S."/>
            <person name="Spatafora J."/>
            <person name="Crous P."/>
            <person name="Grigoriev I."/>
        </authorList>
    </citation>
    <scope>NUCLEOTIDE SEQUENCE</scope>
    <source>
        <strain evidence="5">CBS 675.92</strain>
    </source>
</reference>
<keyword evidence="3" id="KW-0175">Coiled coil</keyword>
<evidence type="ECO:0000256" key="2">
    <source>
        <dbReference type="ARBA" id="ARBA00023242"/>
    </source>
</evidence>
<keyword evidence="6" id="KW-1185">Reference proteome</keyword>
<comment type="subcellular location">
    <subcellularLocation>
        <location evidence="1">Nucleus</location>
    </subcellularLocation>
</comment>
<dbReference type="Pfam" id="PF05615">
    <property type="entry name" value="THOC7"/>
    <property type="match status" value="1"/>
</dbReference>
<keyword evidence="2" id="KW-0539">Nucleus</keyword>
<feature type="region of interest" description="Disordered" evidence="4">
    <location>
        <begin position="225"/>
        <end position="350"/>
    </location>
</feature>
<feature type="coiled-coil region" evidence="3">
    <location>
        <begin position="170"/>
        <end position="208"/>
    </location>
</feature>
<accession>A0A6A5ULQ2</accession>
<protein>
    <recommendedName>
        <fullName evidence="7">Tho complex subunit 7</fullName>
    </recommendedName>
</protein>
<feature type="compositionally biased region" description="Acidic residues" evidence="4">
    <location>
        <begin position="341"/>
        <end position="350"/>
    </location>
</feature>
<organism evidence="5 6">
    <name type="scientific">Byssothecium circinans</name>
    <dbReference type="NCBI Taxonomy" id="147558"/>
    <lineage>
        <taxon>Eukaryota</taxon>
        <taxon>Fungi</taxon>
        <taxon>Dikarya</taxon>
        <taxon>Ascomycota</taxon>
        <taxon>Pezizomycotina</taxon>
        <taxon>Dothideomycetes</taxon>
        <taxon>Pleosporomycetidae</taxon>
        <taxon>Pleosporales</taxon>
        <taxon>Massarineae</taxon>
        <taxon>Massarinaceae</taxon>
        <taxon>Byssothecium</taxon>
    </lineage>
</organism>
<evidence type="ECO:0000313" key="5">
    <source>
        <dbReference type="EMBL" id="KAF1963856.1"/>
    </source>
</evidence>
<name>A0A6A5ULQ2_9PLEO</name>
<dbReference type="Proteomes" id="UP000800035">
    <property type="component" value="Unassembled WGS sequence"/>
</dbReference>